<proteinExistence type="predicted"/>
<dbReference type="Gene3D" id="1.10.357.40">
    <property type="entry name" value="YbiA-like"/>
    <property type="match status" value="1"/>
</dbReference>
<name>A0A6A7A6Z1_9PLEO</name>
<organism evidence="3 4">
    <name type="scientific">Ophiobolus disseminans</name>
    <dbReference type="NCBI Taxonomy" id="1469910"/>
    <lineage>
        <taxon>Eukaryota</taxon>
        <taxon>Fungi</taxon>
        <taxon>Dikarya</taxon>
        <taxon>Ascomycota</taxon>
        <taxon>Pezizomycotina</taxon>
        <taxon>Dothideomycetes</taxon>
        <taxon>Pleosporomycetidae</taxon>
        <taxon>Pleosporales</taxon>
        <taxon>Pleosporineae</taxon>
        <taxon>Phaeosphaeriaceae</taxon>
        <taxon>Ophiobolus</taxon>
    </lineage>
</organism>
<dbReference type="InterPro" id="IPR037238">
    <property type="entry name" value="YbiA-like_sf"/>
</dbReference>
<feature type="region of interest" description="Disordered" evidence="1">
    <location>
        <begin position="1"/>
        <end position="39"/>
    </location>
</feature>
<gene>
    <name evidence="3" type="ORF">CC86DRAFT_288276</name>
</gene>
<dbReference type="CDD" id="cd15457">
    <property type="entry name" value="NADAR"/>
    <property type="match status" value="1"/>
</dbReference>
<evidence type="ECO:0000259" key="2">
    <source>
        <dbReference type="Pfam" id="PF08719"/>
    </source>
</evidence>
<dbReference type="NCBIfam" id="TIGR02464">
    <property type="entry name" value="ribofla_fusion"/>
    <property type="match status" value="1"/>
</dbReference>
<feature type="compositionally biased region" description="Low complexity" evidence="1">
    <location>
        <begin position="22"/>
        <end position="34"/>
    </location>
</feature>
<dbReference type="Proteomes" id="UP000799424">
    <property type="component" value="Unassembled WGS sequence"/>
</dbReference>
<feature type="domain" description="NADAR" evidence="2">
    <location>
        <begin position="40"/>
        <end position="194"/>
    </location>
</feature>
<reference evidence="3" key="1">
    <citation type="journal article" date="2020" name="Stud. Mycol.">
        <title>101 Dothideomycetes genomes: a test case for predicting lifestyles and emergence of pathogens.</title>
        <authorList>
            <person name="Haridas S."/>
            <person name="Albert R."/>
            <person name="Binder M."/>
            <person name="Bloem J."/>
            <person name="Labutti K."/>
            <person name="Salamov A."/>
            <person name="Andreopoulos B."/>
            <person name="Baker S."/>
            <person name="Barry K."/>
            <person name="Bills G."/>
            <person name="Bluhm B."/>
            <person name="Cannon C."/>
            <person name="Castanera R."/>
            <person name="Culley D."/>
            <person name="Daum C."/>
            <person name="Ezra D."/>
            <person name="Gonzalez J."/>
            <person name="Henrissat B."/>
            <person name="Kuo A."/>
            <person name="Liang C."/>
            <person name="Lipzen A."/>
            <person name="Lutzoni F."/>
            <person name="Magnuson J."/>
            <person name="Mondo S."/>
            <person name="Nolan M."/>
            <person name="Ohm R."/>
            <person name="Pangilinan J."/>
            <person name="Park H.-J."/>
            <person name="Ramirez L."/>
            <person name="Alfaro M."/>
            <person name="Sun H."/>
            <person name="Tritt A."/>
            <person name="Yoshinaga Y."/>
            <person name="Zwiers L.-H."/>
            <person name="Turgeon B."/>
            <person name="Goodwin S."/>
            <person name="Spatafora J."/>
            <person name="Crous P."/>
            <person name="Grigoriev I."/>
        </authorList>
    </citation>
    <scope>NUCLEOTIDE SEQUENCE</scope>
    <source>
        <strain evidence="3">CBS 113818</strain>
    </source>
</reference>
<accession>A0A6A7A6Z1</accession>
<evidence type="ECO:0000313" key="4">
    <source>
        <dbReference type="Proteomes" id="UP000799424"/>
    </source>
</evidence>
<feature type="compositionally biased region" description="Pro residues" evidence="1">
    <location>
        <begin position="9"/>
        <end position="18"/>
    </location>
</feature>
<dbReference type="OrthoDB" id="206452at2759"/>
<sequence>MPFKTTPDPAFPSKPNPKPKQHTPSSSSSSKPDPSTGPVFFWHPHDGHGYLGQWYHSPFSVDGDTYATAEMYMMVQKARLFRDEDVARKMLNTTDPKRHKALGRQVKGFEGGVWDEHKLSIVEQANYHKFTISEDEADLRKMLLATAERELVEASPLDRVWGVGFAEKNAEANRARWGQNLLGKALMNVRGRLRAEVRKGYFEE</sequence>
<evidence type="ECO:0000256" key="1">
    <source>
        <dbReference type="SAM" id="MobiDB-lite"/>
    </source>
</evidence>
<protein>
    <submittedName>
        <fullName evidence="3">DUF1768-domain-containing protein</fullName>
    </submittedName>
</protein>
<keyword evidence="4" id="KW-1185">Reference proteome</keyword>
<dbReference type="InterPro" id="IPR012816">
    <property type="entry name" value="NADAR"/>
</dbReference>
<dbReference type="SUPFAM" id="SSF143990">
    <property type="entry name" value="YbiA-like"/>
    <property type="match status" value="1"/>
</dbReference>
<dbReference type="EMBL" id="MU006222">
    <property type="protein sequence ID" value="KAF2828457.1"/>
    <property type="molecule type" value="Genomic_DNA"/>
</dbReference>
<evidence type="ECO:0000313" key="3">
    <source>
        <dbReference type="EMBL" id="KAF2828457.1"/>
    </source>
</evidence>
<dbReference type="Pfam" id="PF08719">
    <property type="entry name" value="NADAR"/>
    <property type="match status" value="1"/>
</dbReference>
<dbReference type="AlphaFoldDB" id="A0A6A7A6Z1"/>